<reference evidence="8 9" key="1">
    <citation type="submission" date="2024-02" db="EMBL/GenBank/DDBJ databases">
        <title>Rubritalea halochordaticola NBRC 107102.</title>
        <authorList>
            <person name="Ichikawa N."/>
            <person name="Katano-Makiyama Y."/>
            <person name="Hidaka K."/>
        </authorList>
    </citation>
    <scope>NUCLEOTIDE SEQUENCE [LARGE SCALE GENOMIC DNA]</scope>
    <source>
        <strain evidence="8 9">NBRC 107102</strain>
    </source>
</reference>
<dbReference type="Pfam" id="PF00728">
    <property type="entry name" value="Glyco_hydro_20"/>
    <property type="match status" value="1"/>
</dbReference>
<name>A0ABP9V3T4_9BACT</name>
<dbReference type="InterPro" id="IPR015882">
    <property type="entry name" value="HEX_bac_N"/>
</dbReference>
<gene>
    <name evidence="8" type="ORF">Rhal01_03514</name>
</gene>
<dbReference type="EMBL" id="BAABRL010000013">
    <property type="protein sequence ID" value="GAA5497321.1"/>
    <property type="molecule type" value="Genomic_DNA"/>
</dbReference>
<evidence type="ECO:0000256" key="1">
    <source>
        <dbReference type="ARBA" id="ARBA00001231"/>
    </source>
</evidence>
<dbReference type="PRINTS" id="PR00738">
    <property type="entry name" value="GLHYDRLASE20"/>
</dbReference>
<comment type="catalytic activity">
    <reaction evidence="1">
        <text>Hydrolysis of terminal non-reducing N-acetyl-D-hexosamine residues in N-acetyl-beta-D-hexosaminides.</text>
        <dbReference type="EC" id="3.2.1.52"/>
    </reaction>
</comment>
<dbReference type="CDD" id="cd06563">
    <property type="entry name" value="GH20_chitobiase-like"/>
    <property type="match status" value="1"/>
</dbReference>
<protein>
    <recommendedName>
        <fullName evidence="3">beta-N-acetylhexosaminidase</fullName>
        <ecNumber evidence="3">3.2.1.52</ecNumber>
    </recommendedName>
</protein>
<dbReference type="InterPro" id="IPR029018">
    <property type="entry name" value="Hex-like_dom2"/>
</dbReference>
<evidence type="ECO:0000259" key="7">
    <source>
        <dbReference type="Pfam" id="PF02838"/>
    </source>
</evidence>
<evidence type="ECO:0000256" key="4">
    <source>
        <dbReference type="ARBA" id="ARBA00022801"/>
    </source>
</evidence>
<accession>A0ABP9V3T4</accession>
<organism evidence="8 9">
    <name type="scientific">Rubritalea halochordaticola</name>
    <dbReference type="NCBI Taxonomy" id="714537"/>
    <lineage>
        <taxon>Bacteria</taxon>
        <taxon>Pseudomonadati</taxon>
        <taxon>Verrucomicrobiota</taxon>
        <taxon>Verrucomicrobiia</taxon>
        <taxon>Verrucomicrobiales</taxon>
        <taxon>Rubritaleaceae</taxon>
        <taxon>Rubritalea</taxon>
    </lineage>
</organism>
<dbReference type="InterPro" id="IPR025705">
    <property type="entry name" value="Beta_hexosaminidase_sua/sub"/>
</dbReference>
<evidence type="ECO:0000256" key="5">
    <source>
        <dbReference type="ARBA" id="ARBA00023295"/>
    </source>
</evidence>
<dbReference type="InterPro" id="IPR017853">
    <property type="entry name" value="GH"/>
</dbReference>
<proteinExistence type="inferred from homology"/>
<keyword evidence="5" id="KW-0326">Glycosidase</keyword>
<feature type="domain" description="Glycoside hydrolase family 20 catalytic" evidence="6">
    <location>
        <begin position="160"/>
        <end position="507"/>
    </location>
</feature>
<dbReference type="Gene3D" id="3.20.20.80">
    <property type="entry name" value="Glycosidases"/>
    <property type="match status" value="1"/>
</dbReference>
<dbReference type="Pfam" id="PF02838">
    <property type="entry name" value="Glyco_hydro_20b"/>
    <property type="match status" value="1"/>
</dbReference>
<dbReference type="SUPFAM" id="SSF55545">
    <property type="entry name" value="beta-N-acetylhexosaminidase-like domain"/>
    <property type="match status" value="1"/>
</dbReference>
<comment type="similarity">
    <text evidence="2">Belongs to the glycosyl hydrolase 20 family.</text>
</comment>
<feature type="domain" description="Beta-hexosaminidase bacterial type N-terminal" evidence="7">
    <location>
        <begin position="37"/>
        <end position="156"/>
    </location>
</feature>
<keyword evidence="9" id="KW-1185">Reference proteome</keyword>
<dbReference type="PANTHER" id="PTHR22600:SF57">
    <property type="entry name" value="BETA-N-ACETYLHEXOSAMINIDASE"/>
    <property type="match status" value="1"/>
</dbReference>
<dbReference type="InterPro" id="IPR015883">
    <property type="entry name" value="Glyco_hydro_20_cat"/>
</dbReference>
<dbReference type="EC" id="3.2.1.52" evidence="3"/>
<sequence>MGEAGTRTTYTLLTMIAFKHSLIALAALAAPLLQAEPELIPRPSEVSWQKDTTNLAAFSTIEAAAELSFEKDYLAKTLQSWMQRSSTQAPAGAAKTIMLRTGKLDSDYLLEVKPEAITITGKDPAGVFYGIQTLLQLVTLEKDKADFQIPLGTIKDSARYGWRGLMLDSSRHFQTVEEVKHFLDMMAHYKYNVFHWHLTDDQGWRIEIKSRPKLTSIGAWRVPREGIWWTRPGPMKDEKATDGGFYTQEQIKEIVKYAADRHIEVIPEIDVPGHALSILAAYPELSTTGGPFQVNPGSKFYNIIENTLDPSNPETYKFLDDVFRETCQLFPSQYVHIGGDEATKKYWNADPDCQAFMKEKGLKDAHELQSYFIKRVEAMLKKHNKKIIGWDEILEGGLAESATVMSWRGVGGANKAAKMGRQVVIAANSAYYFDLYQGHQSYEPATYSKLRLKKSYHFDYQLPKGVDEKLLLGLHGALWTEEIPNMRHCEYMLWPRGFALADAAWSTQTKKDWPEFVERVEAHFKRLDFLDINYATSIYDPIIQMKKVDKRDVITLSTEVDGLDIHYTFDEGEVDHHYPVYKEPLVVPYGATTIRMRTYRDGKPVGKLRTAIIKDINAAKKLLFPTPIEN</sequence>
<evidence type="ECO:0000256" key="2">
    <source>
        <dbReference type="ARBA" id="ARBA00006285"/>
    </source>
</evidence>
<evidence type="ECO:0000313" key="8">
    <source>
        <dbReference type="EMBL" id="GAA5497321.1"/>
    </source>
</evidence>
<evidence type="ECO:0000256" key="3">
    <source>
        <dbReference type="ARBA" id="ARBA00012663"/>
    </source>
</evidence>
<dbReference type="Gene3D" id="3.30.379.10">
    <property type="entry name" value="Chitobiase/beta-hexosaminidase domain 2-like"/>
    <property type="match status" value="1"/>
</dbReference>
<keyword evidence="4" id="KW-0378">Hydrolase</keyword>
<dbReference type="Proteomes" id="UP001424741">
    <property type="component" value="Unassembled WGS sequence"/>
</dbReference>
<evidence type="ECO:0000313" key="9">
    <source>
        <dbReference type="Proteomes" id="UP001424741"/>
    </source>
</evidence>
<dbReference type="SUPFAM" id="SSF51445">
    <property type="entry name" value="(Trans)glycosidases"/>
    <property type="match status" value="1"/>
</dbReference>
<comment type="caution">
    <text evidence="8">The sequence shown here is derived from an EMBL/GenBank/DDBJ whole genome shotgun (WGS) entry which is preliminary data.</text>
</comment>
<evidence type="ECO:0000259" key="6">
    <source>
        <dbReference type="Pfam" id="PF00728"/>
    </source>
</evidence>
<dbReference type="PANTHER" id="PTHR22600">
    <property type="entry name" value="BETA-HEXOSAMINIDASE"/>
    <property type="match status" value="1"/>
</dbReference>